<feature type="compositionally biased region" description="Low complexity" evidence="4">
    <location>
        <begin position="295"/>
        <end position="307"/>
    </location>
</feature>
<evidence type="ECO:0000256" key="2">
    <source>
        <dbReference type="ARBA" id="ARBA00022448"/>
    </source>
</evidence>
<organism evidence="6 7">
    <name type="scientific">Characodon lateralis</name>
    <dbReference type="NCBI Taxonomy" id="208331"/>
    <lineage>
        <taxon>Eukaryota</taxon>
        <taxon>Metazoa</taxon>
        <taxon>Chordata</taxon>
        <taxon>Craniata</taxon>
        <taxon>Vertebrata</taxon>
        <taxon>Euteleostomi</taxon>
        <taxon>Actinopterygii</taxon>
        <taxon>Neopterygii</taxon>
        <taxon>Teleostei</taxon>
        <taxon>Neoteleostei</taxon>
        <taxon>Acanthomorphata</taxon>
        <taxon>Ovalentaria</taxon>
        <taxon>Atherinomorphae</taxon>
        <taxon>Cyprinodontiformes</taxon>
        <taxon>Goodeidae</taxon>
        <taxon>Characodon</taxon>
    </lineage>
</organism>
<evidence type="ECO:0000259" key="5">
    <source>
        <dbReference type="PROSITE" id="PS50190"/>
    </source>
</evidence>
<dbReference type="PANTHER" id="PTHR10663:SF137">
    <property type="entry name" value="BREFELDIN A-INHIBITED GUANINE NUCLEOTIDE-EXCHANGE PROTEIN 1"/>
    <property type="match status" value="1"/>
</dbReference>
<dbReference type="InterPro" id="IPR000904">
    <property type="entry name" value="Sec7_dom"/>
</dbReference>
<feature type="compositionally biased region" description="Basic and acidic residues" evidence="4">
    <location>
        <begin position="671"/>
        <end position="682"/>
    </location>
</feature>
<dbReference type="SUPFAM" id="SSF48425">
    <property type="entry name" value="Sec7 domain"/>
    <property type="match status" value="1"/>
</dbReference>
<dbReference type="Proteomes" id="UP001352852">
    <property type="component" value="Unassembled WGS sequence"/>
</dbReference>
<dbReference type="PANTHER" id="PTHR10663">
    <property type="entry name" value="GUANYL-NUCLEOTIDE EXCHANGE FACTOR"/>
    <property type="match status" value="1"/>
</dbReference>
<feature type="region of interest" description="Disordered" evidence="4">
    <location>
        <begin position="347"/>
        <end position="441"/>
    </location>
</feature>
<evidence type="ECO:0000256" key="4">
    <source>
        <dbReference type="SAM" id="MobiDB-lite"/>
    </source>
</evidence>
<dbReference type="InterPro" id="IPR035999">
    <property type="entry name" value="Sec7_dom_sf"/>
</dbReference>
<feature type="non-terminal residue" evidence="6">
    <location>
        <position position="1"/>
    </location>
</feature>
<feature type="compositionally biased region" description="Polar residues" evidence="4">
    <location>
        <begin position="421"/>
        <end position="431"/>
    </location>
</feature>
<feature type="region of interest" description="Disordered" evidence="4">
    <location>
        <begin position="1"/>
        <end position="23"/>
    </location>
</feature>
<comment type="caution">
    <text evidence="6">The sequence shown here is derived from an EMBL/GenBank/DDBJ whole genome shotgun (WGS) entry which is preliminary data.</text>
</comment>
<comment type="subcellular location">
    <subcellularLocation>
        <location evidence="1">Golgi apparatus</location>
        <location evidence="1">trans-Golgi network</location>
    </subcellularLocation>
</comment>
<accession>A0ABU7EKG9</accession>
<dbReference type="InterPro" id="IPR032691">
    <property type="entry name" value="Mon2/Sec7/BIG1-like_HUS"/>
</dbReference>
<name>A0ABU7EKG9_9TELE</name>
<feature type="domain" description="SEC7" evidence="5">
    <location>
        <begin position="718"/>
        <end position="771"/>
    </location>
</feature>
<feature type="region of interest" description="Disordered" evidence="4">
    <location>
        <begin position="661"/>
        <end position="685"/>
    </location>
</feature>
<evidence type="ECO:0000256" key="1">
    <source>
        <dbReference type="ARBA" id="ARBA00004601"/>
    </source>
</evidence>
<evidence type="ECO:0000313" key="6">
    <source>
        <dbReference type="EMBL" id="MED6286404.1"/>
    </source>
</evidence>
<evidence type="ECO:0000256" key="3">
    <source>
        <dbReference type="ARBA" id="ARBA00022927"/>
    </source>
</evidence>
<dbReference type="InterPro" id="IPR016024">
    <property type="entry name" value="ARM-type_fold"/>
</dbReference>
<feature type="compositionally biased region" description="Basic and acidic residues" evidence="4">
    <location>
        <begin position="188"/>
        <end position="207"/>
    </location>
</feature>
<dbReference type="PROSITE" id="PS50190">
    <property type="entry name" value="SEC7"/>
    <property type="match status" value="1"/>
</dbReference>
<dbReference type="SUPFAM" id="SSF48371">
    <property type="entry name" value="ARM repeat"/>
    <property type="match status" value="1"/>
</dbReference>
<feature type="non-terminal residue" evidence="6">
    <location>
        <position position="772"/>
    </location>
</feature>
<dbReference type="Gene3D" id="1.10.220.20">
    <property type="match status" value="1"/>
</dbReference>
<dbReference type="Pfam" id="PF12783">
    <property type="entry name" value="Sec7-like_HUS"/>
    <property type="match status" value="1"/>
</dbReference>
<reference evidence="6 7" key="1">
    <citation type="submission" date="2021-06" db="EMBL/GenBank/DDBJ databases">
        <authorList>
            <person name="Palmer J.M."/>
        </authorList>
    </citation>
    <scope>NUCLEOTIDE SEQUENCE [LARGE SCALE GENOMIC DNA]</scope>
    <source>
        <strain evidence="6 7">CL_MEX2019</strain>
        <tissue evidence="6">Muscle</tissue>
    </source>
</reference>
<proteinExistence type="predicted"/>
<feature type="compositionally biased region" description="Low complexity" evidence="4">
    <location>
        <begin position="10"/>
        <end position="21"/>
    </location>
</feature>
<dbReference type="Pfam" id="PF16213">
    <property type="entry name" value="DCB"/>
    <property type="match status" value="1"/>
</dbReference>
<keyword evidence="7" id="KW-1185">Reference proteome</keyword>
<dbReference type="EMBL" id="JAHUTJ010057659">
    <property type="protein sequence ID" value="MED6286404.1"/>
    <property type="molecule type" value="Genomic_DNA"/>
</dbReference>
<evidence type="ECO:0000313" key="7">
    <source>
        <dbReference type="Proteomes" id="UP001352852"/>
    </source>
</evidence>
<feature type="region of interest" description="Disordered" evidence="4">
    <location>
        <begin position="184"/>
        <end position="329"/>
    </location>
</feature>
<sequence>EIKAESEKLSPPSGDGKSGSSTLPPIKSKTNFIEADKYFLPFELACQSKCPRIVITSLDCLQKLIAYGHLTGSAPDSTAPGKKLIDRIIETICACFQGPQTDEGVQLQIIKALLTAVTSQHIEIHEGTVLQAVRTCYNIYLASKNLINQTTAKATLTQMLNVIFARMENQALTNHKLSWSLASRKRDRQLQEAKQLERERHRQHTEPESPQLQSHVHPPSKAPTQEANGPISPATPSIASPSTPSTPSTPAPESSSCRSVSGEHEDQGEQPAPDENPDPENGSEFCVAENEQTEADQATAAVQNAASKQHEGAGEEEDGETQNYEEKAQEIVQSILQEVVNTVAGGHCLDPVNLCSDTKESTGEGEPAESAPAEAATEGTQSSMEDEGTVGSDSEHVHANGIPGTPISASFTPSLPDDRMSVSSTDTQESGATGGQPPGAKFSHILQKDAFLVFRSLCKLSMKPLSDGPPDPKSHELRSKVLSLQLLLSILQNAGPIFKTNEMFINAIKQYLCVALSKNGVSSVPEVFELSLSIFLTLLSHFKTHLKMQIEVFFKEIFLYILETSTSSYDHKWMVIQTLTRICADAQSVVDIYVNYDCDLNAANIFERLVNDLSKIAQGRGGHELGTTPQQELTLRKKGLECLVSILKCMVEWSKDQYVNPNSQTSLGQEKPLEQDSTETKAPETINRYGSINSLDSTASSGIGSYSTQMSGTDNPEQFEVLKQQKEIIEQGIDLFNKKPKRGIQYLQEQGMLGTTPEDLAQFLHQEERLDS</sequence>
<gene>
    <name evidence="6" type="primary">ARFGEF1_1</name>
    <name evidence="6" type="ORF">CHARACLAT_005635</name>
</gene>
<dbReference type="InterPro" id="IPR032629">
    <property type="entry name" value="DCB_dom"/>
</dbReference>
<dbReference type="Pfam" id="PF01369">
    <property type="entry name" value="Sec7"/>
    <property type="match status" value="1"/>
</dbReference>
<feature type="compositionally biased region" description="Low complexity" evidence="4">
    <location>
        <begin position="230"/>
        <end position="256"/>
    </location>
</feature>
<feature type="compositionally biased region" description="Low complexity" evidence="4">
    <location>
        <begin position="364"/>
        <end position="380"/>
    </location>
</feature>
<keyword evidence="2" id="KW-0813">Transport</keyword>
<protein>
    <submittedName>
        <fullName evidence="6">Brefeldin A-inhibited guanine nucleotide-exchange protein 1</fullName>
    </submittedName>
</protein>
<keyword evidence="3" id="KW-0653">Protein transport</keyword>